<dbReference type="InterPro" id="IPR050147">
    <property type="entry name" value="Ser/Thr_Dehydratase"/>
</dbReference>
<protein>
    <submittedName>
        <fullName evidence="5">Threonine synthase</fullName>
        <ecNumber evidence="5">4.2.3.1</ecNumber>
    </submittedName>
</protein>
<evidence type="ECO:0000259" key="4">
    <source>
        <dbReference type="Pfam" id="PF00291"/>
    </source>
</evidence>
<keyword evidence="2" id="KW-0663">Pyridoxal phosphate</keyword>
<feature type="domain" description="Tryptophan synthase beta chain-like PALP" evidence="4">
    <location>
        <begin position="86"/>
        <end position="391"/>
    </location>
</feature>
<dbReference type="GO" id="GO:0009097">
    <property type="term" value="P:isoleucine biosynthetic process"/>
    <property type="evidence" value="ECO:0007669"/>
    <property type="project" value="TreeGrafter"/>
</dbReference>
<dbReference type="GO" id="GO:0003941">
    <property type="term" value="F:L-serine ammonia-lyase activity"/>
    <property type="evidence" value="ECO:0007669"/>
    <property type="project" value="TreeGrafter"/>
</dbReference>
<dbReference type="PROSITE" id="PS00165">
    <property type="entry name" value="DEHYDRATASE_SER_THR"/>
    <property type="match status" value="1"/>
</dbReference>
<keyword evidence="3 5" id="KW-0456">Lyase</keyword>
<evidence type="ECO:0000256" key="2">
    <source>
        <dbReference type="ARBA" id="ARBA00022898"/>
    </source>
</evidence>
<sequence length="402" mass="43761">MLEKDTDTIDVQQPTGSLFTHLQCPECGATYDTSSLHNTCTNEDKSTLFAQYDLSGGLTKDILKGRPANMWRYKEFLPVMDAANMITMGEGFSPMLPLQNLQQVAGDNEVFIKNEANNPTGSFKARGISMAVSRAKELGVKAIVIPTAGNAGGALSAYAARAGVKAIVYMPKLTPDLFKNECRLYGAELHEIDGSIADCGRISTEQAQVEGWFQIATLREPYRVEGKKTMGYEIAEQLNWELPDVVMYPTGGGTGLIGIWKAFDELEALGWIGSKRPRMVAVQSESCNGLVKAIQGNQTTAEFTDGGFTIANGLRVPKSYGDKIILQILRKSNGTAVSVPDALMNEGVLEIARHEGLLIAPEGGALWQAFKQLKALGWVKPQEKVVMLNTGSGYKYMENITF</sequence>
<evidence type="ECO:0000256" key="1">
    <source>
        <dbReference type="ARBA" id="ARBA00001933"/>
    </source>
</evidence>
<evidence type="ECO:0000313" key="6">
    <source>
        <dbReference type="Proteomes" id="UP000503278"/>
    </source>
</evidence>
<dbReference type="GO" id="GO:0004795">
    <property type="term" value="F:threonine synthase activity"/>
    <property type="evidence" value="ECO:0007669"/>
    <property type="project" value="UniProtKB-EC"/>
</dbReference>
<dbReference type="AlphaFoldDB" id="A0A7L5E168"/>
<name>A0A7L5E168_9SPHI</name>
<dbReference type="NCBIfam" id="NF006050">
    <property type="entry name" value="PRK08197.1"/>
    <property type="match status" value="1"/>
</dbReference>
<comment type="cofactor">
    <cofactor evidence="1">
        <name>pyridoxal 5'-phosphate</name>
        <dbReference type="ChEBI" id="CHEBI:597326"/>
    </cofactor>
</comment>
<dbReference type="GO" id="GO:0030170">
    <property type="term" value="F:pyridoxal phosphate binding"/>
    <property type="evidence" value="ECO:0007669"/>
    <property type="project" value="InterPro"/>
</dbReference>
<dbReference type="InterPro" id="IPR001926">
    <property type="entry name" value="TrpB-like_PALP"/>
</dbReference>
<dbReference type="EC" id="4.2.3.1" evidence="5"/>
<dbReference type="Proteomes" id="UP000503278">
    <property type="component" value="Chromosome"/>
</dbReference>
<dbReference type="Gene3D" id="3.40.50.1100">
    <property type="match status" value="2"/>
</dbReference>
<dbReference type="InterPro" id="IPR036052">
    <property type="entry name" value="TrpB-like_PALP_sf"/>
</dbReference>
<dbReference type="RefSeq" id="WP_169608389.1">
    <property type="nucleotide sequence ID" value="NZ_CP051682.1"/>
</dbReference>
<dbReference type="SUPFAM" id="SSF53686">
    <property type="entry name" value="Tryptophan synthase beta subunit-like PLP-dependent enzymes"/>
    <property type="match status" value="1"/>
</dbReference>
<dbReference type="GO" id="GO:0006565">
    <property type="term" value="P:L-serine catabolic process"/>
    <property type="evidence" value="ECO:0007669"/>
    <property type="project" value="TreeGrafter"/>
</dbReference>
<organism evidence="5 6">
    <name type="scientific">Mucilaginibacter robiniae</name>
    <dbReference type="NCBI Taxonomy" id="2728022"/>
    <lineage>
        <taxon>Bacteria</taxon>
        <taxon>Pseudomonadati</taxon>
        <taxon>Bacteroidota</taxon>
        <taxon>Sphingobacteriia</taxon>
        <taxon>Sphingobacteriales</taxon>
        <taxon>Sphingobacteriaceae</taxon>
        <taxon>Mucilaginibacter</taxon>
    </lineage>
</organism>
<dbReference type="GO" id="GO:0006567">
    <property type="term" value="P:L-threonine catabolic process"/>
    <property type="evidence" value="ECO:0007669"/>
    <property type="project" value="TreeGrafter"/>
</dbReference>
<dbReference type="InterPro" id="IPR000634">
    <property type="entry name" value="Ser/Thr_deHydtase_PyrdxlP-BS"/>
</dbReference>
<dbReference type="GO" id="GO:0004794">
    <property type="term" value="F:threonine deaminase activity"/>
    <property type="evidence" value="ECO:0007669"/>
    <property type="project" value="TreeGrafter"/>
</dbReference>
<evidence type="ECO:0000256" key="3">
    <source>
        <dbReference type="ARBA" id="ARBA00023239"/>
    </source>
</evidence>
<evidence type="ECO:0000313" key="5">
    <source>
        <dbReference type="EMBL" id="QJD96781.1"/>
    </source>
</evidence>
<reference evidence="5 6" key="1">
    <citation type="submission" date="2020-04" db="EMBL/GenBank/DDBJ databases">
        <title>Genome sequencing of novel species.</title>
        <authorList>
            <person name="Heo J."/>
            <person name="Kim S.-J."/>
            <person name="Kim J.-S."/>
            <person name="Hong S.-B."/>
            <person name="Kwon S.-W."/>
        </authorList>
    </citation>
    <scope>NUCLEOTIDE SEQUENCE [LARGE SCALE GENOMIC DNA]</scope>
    <source>
        <strain evidence="5 6">F39-2</strain>
    </source>
</reference>
<gene>
    <name evidence="5" type="ORF">HH214_13345</name>
</gene>
<dbReference type="KEGG" id="mrob:HH214_13345"/>
<dbReference type="CDD" id="cd01563">
    <property type="entry name" value="Thr-synth_1"/>
    <property type="match status" value="1"/>
</dbReference>
<accession>A0A7L5E168</accession>
<proteinExistence type="predicted"/>
<dbReference type="PANTHER" id="PTHR48078">
    <property type="entry name" value="THREONINE DEHYDRATASE, MITOCHONDRIAL-RELATED"/>
    <property type="match status" value="1"/>
</dbReference>
<keyword evidence="6" id="KW-1185">Reference proteome</keyword>
<dbReference type="Pfam" id="PF00291">
    <property type="entry name" value="PALP"/>
    <property type="match status" value="1"/>
</dbReference>
<dbReference type="PANTHER" id="PTHR48078:SF6">
    <property type="entry name" value="L-THREONINE DEHYDRATASE CATABOLIC TDCB"/>
    <property type="match status" value="1"/>
</dbReference>
<dbReference type="EMBL" id="CP051682">
    <property type="protein sequence ID" value="QJD96781.1"/>
    <property type="molecule type" value="Genomic_DNA"/>
</dbReference>